<dbReference type="AlphaFoldDB" id="A0A2U1NSB0"/>
<name>A0A2U1NSB0_ARTAN</name>
<evidence type="ECO:0000256" key="2">
    <source>
        <dbReference type="SAM" id="MobiDB-lite"/>
    </source>
</evidence>
<evidence type="ECO:0000313" key="4">
    <source>
        <dbReference type="Proteomes" id="UP000245207"/>
    </source>
</evidence>
<proteinExistence type="predicted"/>
<reference evidence="3 4" key="1">
    <citation type="journal article" date="2018" name="Mol. Plant">
        <title>The genome of Artemisia annua provides insight into the evolution of Asteraceae family and artemisinin biosynthesis.</title>
        <authorList>
            <person name="Shen Q."/>
            <person name="Zhang L."/>
            <person name="Liao Z."/>
            <person name="Wang S."/>
            <person name="Yan T."/>
            <person name="Shi P."/>
            <person name="Liu M."/>
            <person name="Fu X."/>
            <person name="Pan Q."/>
            <person name="Wang Y."/>
            <person name="Lv Z."/>
            <person name="Lu X."/>
            <person name="Zhang F."/>
            <person name="Jiang W."/>
            <person name="Ma Y."/>
            <person name="Chen M."/>
            <person name="Hao X."/>
            <person name="Li L."/>
            <person name="Tang Y."/>
            <person name="Lv G."/>
            <person name="Zhou Y."/>
            <person name="Sun X."/>
            <person name="Brodelius P.E."/>
            <person name="Rose J.K.C."/>
            <person name="Tang K."/>
        </authorList>
    </citation>
    <scope>NUCLEOTIDE SEQUENCE [LARGE SCALE GENOMIC DNA]</scope>
    <source>
        <strain evidence="4">cv. Huhao1</strain>
        <tissue evidence="3">Leaf</tissue>
    </source>
</reference>
<protein>
    <submittedName>
        <fullName evidence="3">Uncharacterized protein</fullName>
    </submittedName>
</protein>
<sequence>MTAAKGLENINEIARHSSTWHDKQELISYKLDELCSILKNIEKVESDMNSLTVEVNMVQHSFDDPINGRVTDLERVIKKFIKDSYQNQRKNQETIWGIKMEYDEILKSQANAIRKLEAQVGNLAKTIKDRSAGELPSTTETNPRHLAHAITTRSGLNYKEPSYPTMVDNENATSSNNLDKTTPDTAEANPKPYVPPIPFPGRMRKQKEQEHF</sequence>
<dbReference type="Proteomes" id="UP000245207">
    <property type="component" value="Unassembled WGS sequence"/>
</dbReference>
<feature type="compositionally biased region" description="Polar residues" evidence="2">
    <location>
        <begin position="168"/>
        <end position="184"/>
    </location>
</feature>
<feature type="region of interest" description="Disordered" evidence="2">
    <location>
        <begin position="131"/>
        <end position="212"/>
    </location>
</feature>
<comment type="caution">
    <text evidence="3">The sequence shown here is derived from an EMBL/GenBank/DDBJ whole genome shotgun (WGS) entry which is preliminary data.</text>
</comment>
<keyword evidence="1" id="KW-0175">Coiled coil</keyword>
<organism evidence="3 4">
    <name type="scientific">Artemisia annua</name>
    <name type="common">Sweet wormwood</name>
    <dbReference type="NCBI Taxonomy" id="35608"/>
    <lineage>
        <taxon>Eukaryota</taxon>
        <taxon>Viridiplantae</taxon>
        <taxon>Streptophyta</taxon>
        <taxon>Embryophyta</taxon>
        <taxon>Tracheophyta</taxon>
        <taxon>Spermatophyta</taxon>
        <taxon>Magnoliopsida</taxon>
        <taxon>eudicotyledons</taxon>
        <taxon>Gunneridae</taxon>
        <taxon>Pentapetalae</taxon>
        <taxon>asterids</taxon>
        <taxon>campanulids</taxon>
        <taxon>Asterales</taxon>
        <taxon>Asteraceae</taxon>
        <taxon>Asteroideae</taxon>
        <taxon>Anthemideae</taxon>
        <taxon>Artemisiinae</taxon>
        <taxon>Artemisia</taxon>
    </lineage>
</organism>
<evidence type="ECO:0000313" key="3">
    <source>
        <dbReference type="EMBL" id="PWA76409.1"/>
    </source>
</evidence>
<evidence type="ECO:0000256" key="1">
    <source>
        <dbReference type="SAM" id="Coils"/>
    </source>
</evidence>
<dbReference type="EMBL" id="PKPP01002272">
    <property type="protein sequence ID" value="PWA76409.1"/>
    <property type="molecule type" value="Genomic_DNA"/>
</dbReference>
<keyword evidence="4" id="KW-1185">Reference proteome</keyword>
<accession>A0A2U1NSB0</accession>
<gene>
    <name evidence="3" type="ORF">CTI12_AA233950</name>
</gene>
<feature type="coiled-coil region" evidence="1">
    <location>
        <begin position="99"/>
        <end position="126"/>
    </location>
</feature>